<accession>A0A087B3W4</accession>
<dbReference type="RefSeq" id="WP_156100103.1">
    <property type="nucleotide sequence ID" value="NZ_JGYV01000001.1"/>
</dbReference>
<keyword evidence="3" id="KW-1185">Reference proteome</keyword>
<name>A0A087B3W4_9BIFI</name>
<evidence type="ECO:0000313" key="2">
    <source>
        <dbReference type="EMBL" id="KFI65714.1"/>
    </source>
</evidence>
<organism evidence="2 3">
    <name type="scientific">Bifidobacterium cuniculi</name>
    <dbReference type="NCBI Taxonomy" id="1688"/>
    <lineage>
        <taxon>Bacteria</taxon>
        <taxon>Bacillati</taxon>
        <taxon>Actinomycetota</taxon>
        <taxon>Actinomycetes</taxon>
        <taxon>Bifidobacteriales</taxon>
        <taxon>Bifidobacteriaceae</taxon>
        <taxon>Bifidobacterium</taxon>
    </lineage>
</organism>
<dbReference type="AlphaFoldDB" id="A0A087B3W4"/>
<sequence>MDKHNLGGIACMLMAIATACGAFAAFRPGVIATMAIATGLLGLLAGWRRTR</sequence>
<keyword evidence="1" id="KW-1133">Transmembrane helix</keyword>
<keyword evidence="1" id="KW-0812">Transmembrane</keyword>
<reference evidence="2 3" key="1">
    <citation type="submission" date="2014-03" db="EMBL/GenBank/DDBJ databases">
        <title>Genomics of Bifidobacteria.</title>
        <authorList>
            <person name="Ventura M."/>
            <person name="Milani C."/>
            <person name="Lugli G.A."/>
        </authorList>
    </citation>
    <scope>NUCLEOTIDE SEQUENCE [LARGE SCALE GENOMIC DNA]</scope>
    <source>
        <strain evidence="2 3">LMG 10738</strain>
    </source>
</reference>
<feature type="transmembrane region" description="Helical" evidence="1">
    <location>
        <begin position="30"/>
        <end position="47"/>
    </location>
</feature>
<dbReference type="PROSITE" id="PS51257">
    <property type="entry name" value="PROKAR_LIPOPROTEIN"/>
    <property type="match status" value="1"/>
</dbReference>
<dbReference type="EMBL" id="JGYV01000001">
    <property type="protein sequence ID" value="KFI65714.1"/>
    <property type="molecule type" value="Genomic_DNA"/>
</dbReference>
<evidence type="ECO:0000313" key="3">
    <source>
        <dbReference type="Proteomes" id="UP000029067"/>
    </source>
</evidence>
<gene>
    <name evidence="2" type="ORF">BCUN_0209</name>
</gene>
<evidence type="ECO:0008006" key="4">
    <source>
        <dbReference type="Google" id="ProtNLM"/>
    </source>
</evidence>
<dbReference type="STRING" id="1688.BCUN_0209"/>
<dbReference type="Proteomes" id="UP000029067">
    <property type="component" value="Unassembled WGS sequence"/>
</dbReference>
<evidence type="ECO:0000256" key="1">
    <source>
        <dbReference type="SAM" id="Phobius"/>
    </source>
</evidence>
<feature type="transmembrane region" description="Helical" evidence="1">
    <location>
        <begin position="7"/>
        <end position="24"/>
    </location>
</feature>
<keyword evidence="1" id="KW-0472">Membrane</keyword>
<proteinExistence type="predicted"/>
<protein>
    <recommendedName>
        <fullName evidence="4">Lipoprotein</fullName>
    </recommendedName>
</protein>
<comment type="caution">
    <text evidence="2">The sequence shown here is derived from an EMBL/GenBank/DDBJ whole genome shotgun (WGS) entry which is preliminary data.</text>
</comment>